<keyword evidence="1" id="KW-1133">Transmembrane helix</keyword>
<dbReference type="RefSeq" id="WP_366296429.1">
    <property type="nucleotide sequence ID" value="NZ_CP159992.1"/>
</dbReference>
<feature type="transmembrane region" description="Helical" evidence="1">
    <location>
        <begin position="217"/>
        <end position="238"/>
    </location>
</feature>
<feature type="transmembrane region" description="Helical" evidence="1">
    <location>
        <begin position="12"/>
        <end position="35"/>
    </location>
</feature>
<dbReference type="AlphaFoldDB" id="A0AAU8NL98"/>
<protein>
    <submittedName>
        <fullName evidence="2">ABC transporter permease</fullName>
    </submittedName>
</protein>
<reference evidence="2" key="1">
    <citation type="submission" date="2024-05" db="EMBL/GenBank/DDBJ databases">
        <title>Draft genome assemblies of 36 bacteria isolated from hibernating arctic ground squirrels.</title>
        <authorList>
            <person name="McKee H."/>
            <person name="Mullen L."/>
            <person name="Drown D.M."/>
            <person name="Duddleston K.N."/>
        </authorList>
    </citation>
    <scope>NUCLEOTIDE SEQUENCE</scope>
    <source>
        <strain evidence="2">AN1007</strain>
    </source>
</reference>
<feature type="transmembrane region" description="Helical" evidence="1">
    <location>
        <begin position="105"/>
        <end position="125"/>
    </location>
</feature>
<dbReference type="PANTHER" id="PTHR37305:SF1">
    <property type="entry name" value="MEMBRANE PROTEIN"/>
    <property type="match status" value="1"/>
</dbReference>
<keyword evidence="1" id="KW-0812">Transmembrane</keyword>
<dbReference type="EMBL" id="CP159992">
    <property type="protein sequence ID" value="XCP97791.1"/>
    <property type="molecule type" value="Genomic_DNA"/>
</dbReference>
<evidence type="ECO:0000256" key="1">
    <source>
        <dbReference type="SAM" id="Phobius"/>
    </source>
</evidence>
<gene>
    <name evidence="2" type="ORF">ABXS70_14305</name>
</gene>
<feature type="transmembrane region" description="Helical" evidence="1">
    <location>
        <begin position="55"/>
        <end position="78"/>
    </location>
</feature>
<accession>A0AAU8NL98</accession>
<sequence length="242" mass="27017">MGTLLWAERQKIRRLSFVWIAIFATIMVTVIVFLSGLQENNGTRDIDTADWYMAVAQPLATFFVLPAVIALLGSYMICREDQERTIDSLRLVPVNEAKLTTAKMIITLVYSVLFYLFLFVLTFLIEAALHFSDLSLGMIINYLKAYFLDGVCIFIAISPIIALVSYMKKGYWIALVITEFYSFIGLFASTSNTLKALYPITAVFTISGYYDASTTQVILSCISLLFCAGLAAAVLAGMNKYK</sequence>
<organism evidence="2">
    <name type="scientific">Paenibacillus sp. AN1007</name>
    <dbReference type="NCBI Taxonomy" id="3151385"/>
    <lineage>
        <taxon>Bacteria</taxon>
        <taxon>Bacillati</taxon>
        <taxon>Bacillota</taxon>
        <taxon>Bacilli</taxon>
        <taxon>Bacillales</taxon>
        <taxon>Paenibacillaceae</taxon>
        <taxon>Paenibacillus</taxon>
    </lineage>
</organism>
<proteinExistence type="predicted"/>
<dbReference type="Pfam" id="PF12730">
    <property type="entry name" value="ABC2_membrane_4"/>
    <property type="match status" value="1"/>
</dbReference>
<evidence type="ECO:0000313" key="2">
    <source>
        <dbReference type="EMBL" id="XCP97791.1"/>
    </source>
</evidence>
<dbReference type="PANTHER" id="PTHR37305">
    <property type="entry name" value="INTEGRAL MEMBRANE PROTEIN-RELATED"/>
    <property type="match status" value="1"/>
</dbReference>
<feature type="transmembrane region" description="Helical" evidence="1">
    <location>
        <begin position="145"/>
        <end position="164"/>
    </location>
</feature>
<name>A0AAU8NL98_9BACL</name>
<keyword evidence="1" id="KW-0472">Membrane</keyword>
<feature type="transmembrane region" description="Helical" evidence="1">
    <location>
        <begin position="171"/>
        <end position="189"/>
    </location>
</feature>